<accession>G2YXS0</accession>
<name>G2YXS0_BOTF4</name>
<sequence length="71" mass="7865">MRTGPNEAVITLSVHHTLPTISLLAAEIRAGSSSIACRLLSRYPLTLICHLTFEYLLYQYTMCRGDGLPLT</sequence>
<evidence type="ECO:0000313" key="2">
    <source>
        <dbReference type="Proteomes" id="UP000008177"/>
    </source>
</evidence>
<protein>
    <submittedName>
        <fullName evidence="1">Uncharacterized protein</fullName>
    </submittedName>
</protein>
<evidence type="ECO:0000313" key="1">
    <source>
        <dbReference type="EMBL" id="CCD56418.1"/>
    </source>
</evidence>
<dbReference type="EMBL" id="FQ790360">
    <property type="protein sequence ID" value="CCD56418.1"/>
    <property type="molecule type" value="Genomic_DNA"/>
</dbReference>
<organism evidence="1 2">
    <name type="scientific">Botryotinia fuckeliana (strain T4)</name>
    <name type="common">Noble rot fungus</name>
    <name type="synonym">Botrytis cinerea</name>
    <dbReference type="NCBI Taxonomy" id="999810"/>
    <lineage>
        <taxon>Eukaryota</taxon>
        <taxon>Fungi</taxon>
        <taxon>Dikarya</taxon>
        <taxon>Ascomycota</taxon>
        <taxon>Pezizomycotina</taxon>
        <taxon>Leotiomycetes</taxon>
        <taxon>Helotiales</taxon>
        <taxon>Sclerotiniaceae</taxon>
        <taxon>Botrytis</taxon>
    </lineage>
</organism>
<dbReference type="AlphaFoldDB" id="G2YXS0"/>
<dbReference type="Proteomes" id="UP000008177">
    <property type="component" value="Unplaced contigs"/>
</dbReference>
<dbReference type="InParanoid" id="G2YXS0"/>
<proteinExistence type="predicted"/>
<gene>
    <name evidence="1" type="ORF">BofuT4_P145870.1</name>
</gene>
<reference evidence="2" key="1">
    <citation type="journal article" date="2011" name="PLoS Genet.">
        <title>Genomic analysis of the necrotrophic fungal pathogens Sclerotinia sclerotiorum and Botrytis cinerea.</title>
        <authorList>
            <person name="Amselem J."/>
            <person name="Cuomo C.A."/>
            <person name="van Kan J.A."/>
            <person name="Viaud M."/>
            <person name="Benito E.P."/>
            <person name="Couloux A."/>
            <person name="Coutinho P.M."/>
            <person name="de Vries R.P."/>
            <person name="Dyer P.S."/>
            <person name="Fillinger S."/>
            <person name="Fournier E."/>
            <person name="Gout L."/>
            <person name="Hahn M."/>
            <person name="Kohn L."/>
            <person name="Lapalu N."/>
            <person name="Plummer K.M."/>
            <person name="Pradier J.M."/>
            <person name="Quevillon E."/>
            <person name="Sharon A."/>
            <person name="Simon A."/>
            <person name="ten Have A."/>
            <person name="Tudzynski B."/>
            <person name="Tudzynski P."/>
            <person name="Wincker P."/>
            <person name="Andrew M."/>
            <person name="Anthouard V."/>
            <person name="Beever R.E."/>
            <person name="Beffa R."/>
            <person name="Benoit I."/>
            <person name="Bouzid O."/>
            <person name="Brault B."/>
            <person name="Chen Z."/>
            <person name="Choquer M."/>
            <person name="Collemare J."/>
            <person name="Cotton P."/>
            <person name="Danchin E.G."/>
            <person name="Da Silva C."/>
            <person name="Gautier A."/>
            <person name="Giraud C."/>
            <person name="Giraud T."/>
            <person name="Gonzalez C."/>
            <person name="Grossetete S."/>
            <person name="Guldener U."/>
            <person name="Henrissat B."/>
            <person name="Howlett B.J."/>
            <person name="Kodira C."/>
            <person name="Kretschmer M."/>
            <person name="Lappartient A."/>
            <person name="Leroch M."/>
            <person name="Levis C."/>
            <person name="Mauceli E."/>
            <person name="Neuveglise C."/>
            <person name="Oeser B."/>
            <person name="Pearson M."/>
            <person name="Poulain J."/>
            <person name="Poussereau N."/>
            <person name="Quesneville H."/>
            <person name="Rascle C."/>
            <person name="Schumacher J."/>
            <person name="Segurens B."/>
            <person name="Sexton A."/>
            <person name="Silva E."/>
            <person name="Sirven C."/>
            <person name="Soanes D.M."/>
            <person name="Talbot N.J."/>
            <person name="Templeton M."/>
            <person name="Yandava C."/>
            <person name="Yarden O."/>
            <person name="Zeng Q."/>
            <person name="Rollins J.A."/>
            <person name="Lebrun M.H."/>
            <person name="Dickman M."/>
        </authorList>
    </citation>
    <scope>NUCLEOTIDE SEQUENCE [LARGE SCALE GENOMIC DNA]</scope>
    <source>
        <strain evidence="2">T4</strain>
    </source>
</reference>
<dbReference type="HOGENOM" id="CLU_2739752_0_0_1"/>